<dbReference type="EMBL" id="JBHTEF010000001">
    <property type="protein sequence ID" value="MFC7580399.1"/>
    <property type="molecule type" value="Genomic_DNA"/>
</dbReference>
<keyword evidence="10" id="KW-1185">Reference proteome</keyword>
<name>A0ABW2SKL1_9ACTO</name>
<dbReference type="Gene3D" id="1.10.287.1490">
    <property type="match status" value="1"/>
</dbReference>
<dbReference type="InterPro" id="IPR004869">
    <property type="entry name" value="MMPL_dom"/>
</dbReference>
<organism evidence="9 10">
    <name type="scientific">Schaalia naturae</name>
    <dbReference type="NCBI Taxonomy" id="635203"/>
    <lineage>
        <taxon>Bacteria</taxon>
        <taxon>Bacillati</taxon>
        <taxon>Actinomycetota</taxon>
        <taxon>Actinomycetes</taxon>
        <taxon>Actinomycetales</taxon>
        <taxon>Actinomycetaceae</taxon>
        <taxon>Schaalia</taxon>
    </lineage>
</organism>
<evidence type="ECO:0000256" key="4">
    <source>
        <dbReference type="ARBA" id="ARBA00022989"/>
    </source>
</evidence>
<protein>
    <submittedName>
        <fullName evidence="9">MMPL family transporter</fullName>
    </submittedName>
</protein>
<keyword evidence="6" id="KW-0175">Coiled coil</keyword>
<gene>
    <name evidence="9" type="ORF">ACFQWG_04080</name>
</gene>
<proteinExistence type="predicted"/>
<dbReference type="PROSITE" id="PS50156">
    <property type="entry name" value="SSD"/>
    <property type="match status" value="1"/>
</dbReference>
<dbReference type="RefSeq" id="WP_380972366.1">
    <property type="nucleotide sequence ID" value="NZ_JBHTEF010000001.1"/>
</dbReference>
<dbReference type="Gene3D" id="1.20.1640.10">
    <property type="entry name" value="Multidrug efflux transporter AcrB transmembrane domain"/>
    <property type="match status" value="2"/>
</dbReference>
<reference evidence="10" key="1">
    <citation type="journal article" date="2019" name="Int. J. Syst. Evol. Microbiol.">
        <title>The Global Catalogue of Microorganisms (GCM) 10K type strain sequencing project: providing services to taxonomists for standard genome sequencing and annotation.</title>
        <authorList>
            <consortium name="The Broad Institute Genomics Platform"/>
            <consortium name="The Broad Institute Genome Sequencing Center for Infectious Disease"/>
            <person name="Wu L."/>
            <person name="Ma J."/>
        </authorList>
    </citation>
    <scope>NUCLEOTIDE SEQUENCE [LARGE SCALE GENOMIC DNA]</scope>
    <source>
        <strain evidence="10">CCUG 56698</strain>
    </source>
</reference>
<feature type="transmembrane region" description="Helical" evidence="7">
    <location>
        <begin position="769"/>
        <end position="790"/>
    </location>
</feature>
<sequence>MAKLLARLGRFSARRPWTVLLTWLVVLAAAIGGFAVGHGELTTAVSIPGTATQEVADSLAAEFPDAAGKSGTAVIRTDDGSAFTDEQKQQIGDLLAGTAALEGVKNVVNPFDAQAQLDQQAAQVADGQTQIDAARTQLQDGQTQLDAARTQLDAGTAQLDAAQAQIDAGVQQAMSQGLDQASATAMVADQQAQLDAQRSQLEQGAAQLDQQQKALDASLDQLSAQGSQLEDGQQLLDQLNGMRTVSEDGSTALAQIQFASTDTALPAEIIDPVVDHLTSTPIQGVTVLPSYDVAQGIPSLGGGEMLGLVVAAIALFVMLGTLVGVGLPLLNALLGVAVSVIGMLALSGTIEMLSITPILGVMLGLAVGIDYSLFIINRHRVQLRHGMDLRESIARANGTSGNAVLFAGITVFIALLALNLTGIPFLGLLGTVGAVSIAMAVLVALTVTPAALSLVGPRILRRAERACLASAAGEGTAAAGAGTHPSTLPTTPMPWWQAIVSVVVGIAVLVAMALPALQMRLGLPDGSSEPVDSSAHRAFTAIAEEFGPGMNSPLLVTATLPGALDQEAAVHEEAAIGGQLSALADVQSVVPIGLSQDATTLAFQVVPTEGPSAESTEALVHNLRALDATDSAGDAVTLGVAGSASGNIDISEKLSDVLPIYLAVVVGLSFLILIVVFRSILVPLTATLGFVLSILAAFGGVTAVFQLGWGSSLFGVHDPAPVLSFLPIIQTGVLFGLAMDYQLFLVSGMREAYVQGSPARVSVRRGRRMGRAVVTCSAVIMISVFAGFILNDSLMVKSIGFSLSLGVLLDAFLVRMLIIPGAMHLMGDAAWWLPRWLDRILPDLDIEGASLDRRPARD</sequence>
<keyword evidence="4 7" id="KW-1133">Transmembrane helix</keyword>
<feature type="transmembrane region" description="Helical" evidence="7">
    <location>
        <begin position="684"/>
        <end position="705"/>
    </location>
</feature>
<feature type="domain" description="SSD" evidence="8">
    <location>
        <begin position="305"/>
        <end position="454"/>
    </location>
</feature>
<feature type="transmembrane region" description="Helical" evidence="7">
    <location>
        <begin position="305"/>
        <end position="325"/>
    </location>
</feature>
<evidence type="ECO:0000256" key="2">
    <source>
        <dbReference type="ARBA" id="ARBA00022475"/>
    </source>
</evidence>
<comment type="subcellular location">
    <subcellularLocation>
        <location evidence="1">Cell membrane</location>
        <topology evidence="1">Multi-pass membrane protein</topology>
    </subcellularLocation>
</comment>
<feature type="transmembrane region" description="Helical" evidence="7">
    <location>
        <begin position="403"/>
        <end position="426"/>
    </location>
</feature>
<dbReference type="Proteomes" id="UP001596527">
    <property type="component" value="Unassembled WGS sequence"/>
</dbReference>
<keyword evidence="5 7" id="KW-0472">Membrane</keyword>
<dbReference type="InterPro" id="IPR000731">
    <property type="entry name" value="SSD"/>
</dbReference>
<evidence type="ECO:0000313" key="10">
    <source>
        <dbReference type="Proteomes" id="UP001596527"/>
    </source>
</evidence>
<dbReference type="SUPFAM" id="SSF82866">
    <property type="entry name" value="Multidrug efflux transporter AcrB transmembrane domain"/>
    <property type="match status" value="2"/>
</dbReference>
<feature type="transmembrane region" description="Helical" evidence="7">
    <location>
        <begin position="495"/>
        <end position="517"/>
    </location>
</feature>
<comment type="caution">
    <text evidence="9">The sequence shown here is derived from an EMBL/GenBank/DDBJ whole genome shotgun (WGS) entry which is preliminary data.</text>
</comment>
<feature type="coiled-coil region" evidence="6">
    <location>
        <begin position="191"/>
        <end position="225"/>
    </location>
</feature>
<keyword evidence="2" id="KW-1003">Cell membrane</keyword>
<dbReference type="PANTHER" id="PTHR33406">
    <property type="entry name" value="MEMBRANE PROTEIN MJ1562-RELATED"/>
    <property type="match status" value="1"/>
</dbReference>
<feature type="transmembrane region" description="Helical" evidence="7">
    <location>
        <begin position="332"/>
        <end position="350"/>
    </location>
</feature>
<feature type="transmembrane region" description="Helical" evidence="7">
    <location>
        <begin position="432"/>
        <end position="455"/>
    </location>
</feature>
<evidence type="ECO:0000256" key="7">
    <source>
        <dbReference type="SAM" id="Phobius"/>
    </source>
</evidence>
<evidence type="ECO:0000256" key="5">
    <source>
        <dbReference type="ARBA" id="ARBA00023136"/>
    </source>
</evidence>
<feature type="coiled-coil region" evidence="6">
    <location>
        <begin position="131"/>
        <end position="165"/>
    </location>
</feature>
<dbReference type="InterPro" id="IPR050545">
    <property type="entry name" value="Mycobact_MmpL"/>
</dbReference>
<feature type="transmembrane region" description="Helical" evidence="7">
    <location>
        <begin position="725"/>
        <end position="748"/>
    </location>
</feature>
<evidence type="ECO:0000313" key="9">
    <source>
        <dbReference type="EMBL" id="MFC7580399.1"/>
    </source>
</evidence>
<feature type="transmembrane region" description="Helical" evidence="7">
    <location>
        <begin position="658"/>
        <end position="677"/>
    </location>
</feature>
<keyword evidence="3 7" id="KW-0812">Transmembrane</keyword>
<feature type="transmembrane region" description="Helical" evidence="7">
    <location>
        <begin position="356"/>
        <end position="376"/>
    </location>
</feature>
<dbReference type="PANTHER" id="PTHR33406:SF13">
    <property type="entry name" value="MEMBRANE PROTEIN YDFJ"/>
    <property type="match status" value="1"/>
</dbReference>
<accession>A0ABW2SKL1</accession>
<evidence type="ECO:0000256" key="6">
    <source>
        <dbReference type="SAM" id="Coils"/>
    </source>
</evidence>
<evidence type="ECO:0000256" key="1">
    <source>
        <dbReference type="ARBA" id="ARBA00004651"/>
    </source>
</evidence>
<evidence type="ECO:0000259" key="8">
    <source>
        <dbReference type="PROSITE" id="PS50156"/>
    </source>
</evidence>
<dbReference type="Pfam" id="PF03176">
    <property type="entry name" value="MMPL"/>
    <property type="match status" value="2"/>
</dbReference>
<evidence type="ECO:0000256" key="3">
    <source>
        <dbReference type="ARBA" id="ARBA00022692"/>
    </source>
</evidence>